<dbReference type="PANTHER" id="PTHR46500">
    <property type="entry name" value="CILIA- AND FLAGELLA-ASSOCIATED PROTEIN 221"/>
    <property type="match status" value="1"/>
</dbReference>
<evidence type="ECO:0000259" key="2">
    <source>
        <dbReference type="Pfam" id="PF22067"/>
    </source>
</evidence>
<evidence type="ECO:0000313" key="3">
    <source>
        <dbReference type="EMBL" id="PVD30997.1"/>
    </source>
</evidence>
<dbReference type="Pfam" id="PF24771">
    <property type="entry name" value="Ig_CFAP74_1st"/>
    <property type="match status" value="1"/>
</dbReference>
<evidence type="ECO:0000313" key="4">
    <source>
        <dbReference type="Proteomes" id="UP000245119"/>
    </source>
</evidence>
<gene>
    <name evidence="3" type="ORF">C0Q70_10273</name>
</gene>
<reference evidence="3 4" key="1">
    <citation type="submission" date="2018-04" db="EMBL/GenBank/DDBJ databases">
        <title>The genome of golden apple snail Pomacea canaliculata provides insight into stress tolerance and invasive adaptation.</title>
        <authorList>
            <person name="Liu C."/>
            <person name="Liu B."/>
            <person name="Ren Y."/>
            <person name="Zhang Y."/>
            <person name="Wang H."/>
            <person name="Li S."/>
            <person name="Jiang F."/>
            <person name="Yin L."/>
            <person name="Zhang G."/>
            <person name="Qian W."/>
            <person name="Fan W."/>
        </authorList>
    </citation>
    <scope>NUCLEOTIDE SEQUENCE [LARGE SCALE GENOMIC DNA]</scope>
    <source>
        <strain evidence="3">SZHN2017</strain>
        <tissue evidence="3">Muscle</tissue>
    </source>
</reference>
<feature type="domain" description="Cep192-like" evidence="2">
    <location>
        <begin position="170"/>
        <end position="243"/>
    </location>
</feature>
<name>A0A2T7PC52_POMCA</name>
<dbReference type="Gene3D" id="2.60.40.10">
    <property type="entry name" value="Immunoglobulins"/>
    <property type="match status" value="2"/>
</dbReference>
<dbReference type="EMBL" id="PZQS01000005">
    <property type="protein sequence ID" value="PVD30997.1"/>
    <property type="molecule type" value="Genomic_DNA"/>
</dbReference>
<dbReference type="OrthoDB" id="5538672at2759"/>
<dbReference type="STRING" id="400727.A0A2T7PC52"/>
<comment type="caution">
    <text evidence="3">The sequence shown here is derived from an EMBL/GenBank/DDBJ whole genome shotgun (WGS) entry which is preliminary data.</text>
</comment>
<organism evidence="3 4">
    <name type="scientific">Pomacea canaliculata</name>
    <name type="common">Golden apple snail</name>
    <dbReference type="NCBI Taxonomy" id="400727"/>
    <lineage>
        <taxon>Eukaryota</taxon>
        <taxon>Metazoa</taxon>
        <taxon>Spiralia</taxon>
        <taxon>Lophotrochozoa</taxon>
        <taxon>Mollusca</taxon>
        <taxon>Gastropoda</taxon>
        <taxon>Caenogastropoda</taxon>
        <taxon>Architaenioglossa</taxon>
        <taxon>Ampullarioidea</taxon>
        <taxon>Ampullariidae</taxon>
        <taxon>Pomacea</taxon>
    </lineage>
</organism>
<sequence length="892" mass="102428">MDEERGTRNENLVANKKENPMDTRDEKLSTLIDTLEYIEARQSLPVPNHLLETKTYSKIGRNAVIQAKPAAVHFEGFRVNERHMKHLTIINASTNVVRMHVIPPQTKYFKIHYKKREQMVPGLTLKCTIEFIPDEWRYYYDTIKIHSPGEDNLMIPIHGYPVMSTKGFPQEFTFPDTPVGHSVSYKFPLKNMAPVDFEYDLVFIQPHPAFAVYPVTGIIPANGEIEVTVTFTPFEFQTACMTLQLNISQFCSIPLLSRFIGTSKPGLLRQKTLSEYAVENSDIFDPRSVSPLDRGRFRRKRKPSAKNEQFLKEMKYKGLQFPMVIKSPYAVAQVLNQEIGKLKAKDLRETMLSKGDFSETSRQVKERQNQLRWQVKQGDEQISDKERFNILDMREKAYLYYRYNRQEDAVPQDEYARQETQIIFRRTIRSSFKTALHEVLFDTLSNNAWATRYAAITRFVQAVRKVIIRNRAYKRLNSLQHLVVAQCENNGTFNNSSDGDQNRTNQIEKGNQKEMQLNILLSASSIVPTSFCIYVPPDIKDEMAADFLGQVPVSPTQVVVKQKISYFNLQVPQMYRLQSYTAQNVYDASQTYISGHLVQHLREGAEDEILSLPHTAVTALVKSSIPQNEKCKTDLDVSPVEKEKEVSAETFHDLPLFITRPPDALFLSVNYSSLHIMNPTPGLQTFQAPFPYAEVDSEFHLCPLPRYFRKDTHANTHAATQRRYLDREDTIRSIMSWKKFPSQGLISLVNLSTLTNVWVPRWDNSFSTDLLPASVPHLLNGLSSEDLSAMVEEHECKHQEFCLTPDMVSAQFALVQQTTLPEDRLPVDAVPFGKRMPALNILVGSQGQLSREKREEDLEYCMTKKYNRLGAKIAQKKAHLNSMLTDAQLLLQ</sequence>
<protein>
    <recommendedName>
        <fullName evidence="2">Cep192-like domain-containing protein</fullName>
    </recommendedName>
</protein>
<evidence type="ECO:0000256" key="1">
    <source>
        <dbReference type="SAM" id="MobiDB-lite"/>
    </source>
</evidence>
<dbReference type="PANTHER" id="PTHR46500:SF1">
    <property type="entry name" value="CILIA- AND FLAGELLA-ASSOCIATED PROTEIN 221"/>
    <property type="match status" value="1"/>
</dbReference>
<accession>A0A2T7PC52</accession>
<dbReference type="InterPro" id="IPR013783">
    <property type="entry name" value="Ig-like_fold"/>
</dbReference>
<dbReference type="GO" id="GO:0003341">
    <property type="term" value="P:cilium movement"/>
    <property type="evidence" value="ECO:0007669"/>
    <property type="project" value="InterPro"/>
</dbReference>
<dbReference type="GO" id="GO:0044458">
    <property type="term" value="P:motile cilium assembly"/>
    <property type="evidence" value="ECO:0007669"/>
    <property type="project" value="TreeGrafter"/>
</dbReference>
<dbReference type="AlphaFoldDB" id="A0A2T7PC52"/>
<dbReference type="GO" id="GO:0097729">
    <property type="term" value="C:9+2 motile cilium"/>
    <property type="evidence" value="ECO:0007669"/>
    <property type="project" value="TreeGrafter"/>
</dbReference>
<dbReference type="InterPro" id="IPR029676">
    <property type="entry name" value="CFAP221"/>
</dbReference>
<proteinExistence type="predicted"/>
<keyword evidence="4" id="KW-1185">Reference proteome</keyword>
<dbReference type="InterPro" id="IPR054089">
    <property type="entry name" value="Cep192-like_D3"/>
</dbReference>
<feature type="region of interest" description="Disordered" evidence="1">
    <location>
        <begin position="1"/>
        <end position="21"/>
    </location>
</feature>
<dbReference type="Pfam" id="PF22067">
    <property type="entry name" value="Cep192_D3"/>
    <property type="match status" value="1"/>
</dbReference>
<dbReference type="Proteomes" id="UP000245119">
    <property type="component" value="Linkage Group LG5"/>
</dbReference>